<dbReference type="RefSeq" id="WP_192139740.1">
    <property type="nucleotide sequence ID" value="NZ_JACYXZ010000001.1"/>
</dbReference>
<dbReference type="InterPro" id="IPR043130">
    <property type="entry name" value="CDP-OH_PTrfase_TM_dom"/>
</dbReference>
<dbReference type="GO" id="GO:0008654">
    <property type="term" value="P:phospholipid biosynthetic process"/>
    <property type="evidence" value="ECO:0007669"/>
    <property type="project" value="InterPro"/>
</dbReference>
<dbReference type="GO" id="GO:0016020">
    <property type="term" value="C:membrane"/>
    <property type="evidence" value="ECO:0007669"/>
    <property type="project" value="InterPro"/>
</dbReference>
<sequence length="213" mass="22294">MLDAPARRVLAPPLDAAAGLLERAHVRPLGVTLVGWLVGVAACVAAGTGHWWWALALWLGNRLLDGLDGPLARRTGATELGGFLDLVADFSIYAGFVVAVGVAVPEARIACLALLLAYYLSGTAFLLLSPMLERRGAAGDGRSVLFVGGLAEGTETVLAYVAFCLLPEHAATIAWLFAGLVGLTAAQRVGLGIRVLGRPRTTPAHDHDQERSP</sequence>
<dbReference type="PROSITE" id="PS00379">
    <property type="entry name" value="CDP_ALCOHOL_P_TRANSF"/>
    <property type="match status" value="1"/>
</dbReference>
<reference evidence="4" key="1">
    <citation type="submission" date="2020-09" db="EMBL/GenBank/DDBJ databases">
        <title>Nocardioides sp. strain MJB4 16S ribosomal RNA gene Genome sequencing and assembly.</title>
        <authorList>
            <person name="Kim I."/>
        </authorList>
    </citation>
    <scope>NUCLEOTIDE SEQUENCE</scope>
    <source>
        <strain evidence="4">MJB4</strain>
    </source>
</reference>
<proteinExistence type="inferred from homology"/>
<organism evidence="4 5">
    <name type="scientific">Nocardioides donggukensis</name>
    <dbReference type="NCBI Taxonomy" id="2774019"/>
    <lineage>
        <taxon>Bacteria</taxon>
        <taxon>Bacillati</taxon>
        <taxon>Actinomycetota</taxon>
        <taxon>Actinomycetes</taxon>
        <taxon>Propionibacteriales</taxon>
        <taxon>Nocardioidaceae</taxon>
        <taxon>Nocardioides</taxon>
    </lineage>
</organism>
<evidence type="ECO:0000313" key="4">
    <source>
        <dbReference type="EMBL" id="MBD8868247.1"/>
    </source>
</evidence>
<evidence type="ECO:0000313" key="5">
    <source>
        <dbReference type="Proteomes" id="UP000616839"/>
    </source>
</evidence>
<evidence type="ECO:0000256" key="1">
    <source>
        <dbReference type="ARBA" id="ARBA00022679"/>
    </source>
</evidence>
<dbReference type="Gene3D" id="1.20.120.1760">
    <property type="match status" value="1"/>
</dbReference>
<keyword evidence="5" id="KW-1185">Reference proteome</keyword>
<dbReference type="EMBL" id="JACYXZ010000001">
    <property type="protein sequence ID" value="MBD8868247.1"/>
    <property type="molecule type" value="Genomic_DNA"/>
</dbReference>
<feature type="transmembrane region" description="Helical" evidence="3">
    <location>
        <begin position="80"/>
        <end position="101"/>
    </location>
</feature>
<feature type="transmembrane region" description="Helical" evidence="3">
    <location>
        <begin position="107"/>
        <end position="132"/>
    </location>
</feature>
<dbReference type="Proteomes" id="UP000616839">
    <property type="component" value="Unassembled WGS sequence"/>
</dbReference>
<feature type="transmembrane region" description="Helical" evidence="3">
    <location>
        <begin position="33"/>
        <end position="59"/>
    </location>
</feature>
<keyword evidence="3" id="KW-1133">Transmembrane helix</keyword>
<dbReference type="InterPro" id="IPR000462">
    <property type="entry name" value="CDP-OH_P_trans"/>
</dbReference>
<accession>A0A927PZY9</accession>
<dbReference type="GO" id="GO:0016780">
    <property type="term" value="F:phosphotransferase activity, for other substituted phosphate groups"/>
    <property type="evidence" value="ECO:0007669"/>
    <property type="project" value="InterPro"/>
</dbReference>
<keyword evidence="3" id="KW-0472">Membrane</keyword>
<dbReference type="Pfam" id="PF01066">
    <property type="entry name" value="CDP-OH_P_transf"/>
    <property type="match status" value="1"/>
</dbReference>
<gene>
    <name evidence="4" type="ORF">IE331_01295</name>
</gene>
<name>A0A927PZY9_9ACTN</name>
<dbReference type="AlphaFoldDB" id="A0A927PZY9"/>
<protein>
    <submittedName>
        <fullName evidence="4">CDP-alcohol phosphatidyltransferase family protein</fullName>
    </submittedName>
</protein>
<comment type="caution">
    <text evidence="4">The sequence shown here is derived from an EMBL/GenBank/DDBJ whole genome shotgun (WGS) entry which is preliminary data.</text>
</comment>
<keyword evidence="1 2" id="KW-0808">Transferase</keyword>
<comment type="similarity">
    <text evidence="2">Belongs to the CDP-alcohol phosphatidyltransferase class-I family.</text>
</comment>
<keyword evidence="3" id="KW-0812">Transmembrane</keyword>
<feature type="transmembrane region" description="Helical" evidence="3">
    <location>
        <begin position="169"/>
        <end position="191"/>
    </location>
</feature>
<dbReference type="InterPro" id="IPR048254">
    <property type="entry name" value="CDP_ALCOHOL_P_TRANSF_CS"/>
</dbReference>
<evidence type="ECO:0000256" key="2">
    <source>
        <dbReference type="RuleBase" id="RU003750"/>
    </source>
</evidence>
<evidence type="ECO:0000256" key="3">
    <source>
        <dbReference type="SAM" id="Phobius"/>
    </source>
</evidence>